<keyword evidence="3" id="KW-0288">FMN</keyword>
<dbReference type="Proteomes" id="UP000284476">
    <property type="component" value="Unassembled WGS sequence"/>
</dbReference>
<evidence type="ECO:0000256" key="2">
    <source>
        <dbReference type="ARBA" id="ARBA00022630"/>
    </source>
</evidence>
<reference evidence="6 7" key="2">
    <citation type="submission" date="2019-01" db="EMBL/GenBank/DDBJ databases">
        <authorList>
            <person name="Li Y."/>
        </authorList>
    </citation>
    <scope>NUCLEOTIDE SEQUENCE [LARGE SCALE GENOMIC DNA]</scope>
    <source>
        <strain evidence="6 7">SK2B-1</strain>
    </source>
</reference>
<comment type="similarity">
    <text evidence="1">Belongs to the SsuE family.</text>
</comment>
<feature type="domain" description="NADPH-dependent FMN reductase-like" evidence="5">
    <location>
        <begin position="21"/>
        <end position="166"/>
    </location>
</feature>
<dbReference type="InterPro" id="IPR051814">
    <property type="entry name" value="NAD(P)H-dep_FMN_reductase"/>
</dbReference>
<dbReference type="PANTHER" id="PTHR43408:SF2">
    <property type="entry name" value="FMN REDUCTASE (NADPH)"/>
    <property type="match status" value="1"/>
</dbReference>
<comment type="caution">
    <text evidence="6">The sequence shown here is derived from an EMBL/GenBank/DDBJ whole genome shotgun (WGS) entry which is preliminary data.</text>
</comment>
<sequence>MSPTGGVSPRFRLCRKSIMTTIAIISAGTRTPSQSSALAGCFADRLQGSASSPQPHLIELRTLATSILLATLTGESDTGLRNALQCLQQADAMIMVTPLHNGSYSGLFKMFVDPIEPDAIRSKPVLLAASGGTTRASLALDGPVRSLFGCLRALVAPTVVLATPADWAGPGTPGPELGDRIARASDEIAALIGGLTP</sequence>
<evidence type="ECO:0000256" key="4">
    <source>
        <dbReference type="ARBA" id="ARBA00023002"/>
    </source>
</evidence>
<dbReference type="GO" id="GO:0016491">
    <property type="term" value="F:oxidoreductase activity"/>
    <property type="evidence" value="ECO:0007669"/>
    <property type="project" value="UniProtKB-KW"/>
</dbReference>
<dbReference type="PANTHER" id="PTHR43408">
    <property type="entry name" value="FMN REDUCTASE (NADPH)"/>
    <property type="match status" value="1"/>
</dbReference>
<gene>
    <name evidence="6" type="ORF">D2T30_13490</name>
</gene>
<evidence type="ECO:0000259" key="5">
    <source>
        <dbReference type="Pfam" id="PF03358"/>
    </source>
</evidence>
<keyword evidence="4" id="KW-0560">Oxidoreductase</keyword>
<dbReference type="EMBL" id="SAUZ01000015">
    <property type="protein sequence ID" value="RWR19527.1"/>
    <property type="molecule type" value="Genomic_DNA"/>
</dbReference>
<reference evidence="6 7" key="1">
    <citation type="submission" date="2019-01" db="EMBL/GenBank/DDBJ databases">
        <title>Sinorhodobacter populi sp. nov. isolated from the symptomatic bark tissue of Populus euramericana canker.</title>
        <authorList>
            <person name="Xu G."/>
        </authorList>
    </citation>
    <scope>NUCLEOTIDE SEQUENCE [LARGE SCALE GENOMIC DNA]</scope>
    <source>
        <strain evidence="6 7">SK2B-1</strain>
    </source>
</reference>
<dbReference type="Pfam" id="PF03358">
    <property type="entry name" value="FMN_red"/>
    <property type="match status" value="1"/>
</dbReference>
<dbReference type="AlphaFoldDB" id="A0A443JG73"/>
<accession>A0A443JG73</accession>
<organism evidence="6 7">
    <name type="scientific">Paenirhodobacter populi</name>
    <dbReference type="NCBI Taxonomy" id="2306993"/>
    <lineage>
        <taxon>Bacteria</taxon>
        <taxon>Pseudomonadati</taxon>
        <taxon>Pseudomonadota</taxon>
        <taxon>Alphaproteobacteria</taxon>
        <taxon>Rhodobacterales</taxon>
        <taxon>Rhodobacter group</taxon>
        <taxon>Paenirhodobacter</taxon>
    </lineage>
</organism>
<name>A0A443JG73_9RHOB</name>
<dbReference type="SUPFAM" id="SSF52218">
    <property type="entry name" value="Flavoproteins"/>
    <property type="match status" value="1"/>
</dbReference>
<evidence type="ECO:0000313" key="6">
    <source>
        <dbReference type="EMBL" id="RWR19527.1"/>
    </source>
</evidence>
<evidence type="ECO:0000256" key="3">
    <source>
        <dbReference type="ARBA" id="ARBA00022643"/>
    </source>
</evidence>
<evidence type="ECO:0000256" key="1">
    <source>
        <dbReference type="ARBA" id="ARBA00005990"/>
    </source>
</evidence>
<dbReference type="InterPro" id="IPR029039">
    <property type="entry name" value="Flavoprotein-like_sf"/>
</dbReference>
<keyword evidence="2" id="KW-0285">Flavoprotein</keyword>
<proteinExistence type="inferred from homology"/>
<dbReference type="Gene3D" id="3.40.50.360">
    <property type="match status" value="1"/>
</dbReference>
<protein>
    <recommendedName>
        <fullName evidence="5">NADPH-dependent FMN reductase-like domain-containing protein</fullName>
    </recommendedName>
</protein>
<dbReference type="InterPro" id="IPR005025">
    <property type="entry name" value="FMN_Rdtase-like_dom"/>
</dbReference>
<evidence type="ECO:0000313" key="7">
    <source>
        <dbReference type="Proteomes" id="UP000284476"/>
    </source>
</evidence>